<dbReference type="AlphaFoldDB" id="J9FIX5"/>
<dbReference type="PANTHER" id="PTHR33498:SF1">
    <property type="entry name" value="TRANSPOSASE FOR INSERTION SEQUENCE ELEMENT IS1557"/>
    <property type="match status" value="1"/>
</dbReference>
<evidence type="ECO:0000313" key="2">
    <source>
        <dbReference type="EMBL" id="EJW89562.1"/>
    </source>
</evidence>
<dbReference type="EMBL" id="AMCI01009396">
    <property type="protein sequence ID" value="EJW89562.1"/>
    <property type="molecule type" value="Genomic_DNA"/>
</dbReference>
<dbReference type="InterPro" id="IPR002560">
    <property type="entry name" value="Transposase_DDE"/>
</dbReference>
<sequence length="86" mass="10421">MITDPQNRKVIDILPNRYENDLIQYFSQFESKNKVKYFVCDMNPHFRQVGKICFKNAVIVADRYHVIRQVNWAMERVRKNEQNKLS</sequence>
<dbReference type="Pfam" id="PF01610">
    <property type="entry name" value="DDE_Tnp_ISL3"/>
    <property type="match status" value="1"/>
</dbReference>
<evidence type="ECO:0000259" key="1">
    <source>
        <dbReference type="Pfam" id="PF01610"/>
    </source>
</evidence>
<feature type="domain" description="Transposase IS204/IS1001/IS1096/IS1165 DDE" evidence="1">
    <location>
        <begin position="6"/>
        <end position="85"/>
    </location>
</feature>
<reference evidence="2" key="1">
    <citation type="journal article" date="2012" name="PLoS ONE">
        <title>Gene sets for utilization of primary and secondary nutrition supplies in the distal gut of endangered iberian lynx.</title>
        <authorList>
            <person name="Alcaide M."/>
            <person name="Messina E."/>
            <person name="Richter M."/>
            <person name="Bargiela R."/>
            <person name="Peplies J."/>
            <person name="Huws S.A."/>
            <person name="Newbold C.J."/>
            <person name="Golyshin P.N."/>
            <person name="Simon M.A."/>
            <person name="Lopez G."/>
            <person name="Yakimov M.M."/>
            <person name="Ferrer M."/>
        </authorList>
    </citation>
    <scope>NUCLEOTIDE SEQUENCE</scope>
</reference>
<name>J9FIX5_9ZZZZ</name>
<feature type="non-terminal residue" evidence="2">
    <location>
        <position position="86"/>
    </location>
</feature>
<proteinExistence type="predicted"/>
<dbReference type="PANTHER" id="PTHR33498">
    <property type="entry name" value="TRANSPOSASE FOR INSERTION SEQUENCE ELEMENT IS1557"/>
    <property type="match status" value="1"/>
</dbReference>
<dbReference type="InterPro" id="IPR047951">
    <property type="entry name" value="Transpos_ISL3"/>
</dbReference>
<protein>
    <submittedName>
        <fullName evidence="2">Transposase</fullName>
    </submittedName>
</protein>
<gene>
    <name evidence="2" type="ORF">EVA_22331</name>
</gene>
<organism evidence="2">
    <name type="scientific">gut metagenome</name>
    <dbReference type="NCBI Taxonomy" id="749906"/>
    <lineage>
        <taxon>unclassified sequences</taxon>
        <taxon>metagenomes</taxon>
        <taxon>organismal metagenomes</taxon>
    </lineage>
</organism>
<comment type="caution">
    <text evidence="2">The sequence shown here is derived from an EMBL/GenBank/DDBJ whole genome shotgun (WGS) entry which is preliminary data.</text>
</comment>
<accession>J9FIX5</accession>